<keyword evidence="3" id="KW-1185">Reference proteome</keyword>
<feature type="compositionally biased region" description="Basic and acidic residues" evidence="1">
    <location>
        <begin position="161"/>
        <end position="171"/>
    </location>
</feature>
<dbReference type="EMBL" id="KZ309527">
    <property type="protein sequence ID" value="KAG8239145.1"/>
    <property type="molecule type" value="Genomic_DNA"/>
</dbReference>
<feature type="region of interest" description="Disordered" evidence="1">
    <location>
        <begin position="82"/>
        <end position="109"/>
    </location>
</feature>
<name>A0A8K0KSV0_LADFU</name>
<dbReference type="AlphaFoldDB" id="A0A8K0KSV0"/>
<protein>
    <submittedName>
        <fullName evidence="2">Uncharacterized protein</fullName>
    </submittedName>
</protein>
<proteinExistence type="predicted"/>
<accession>A0A8K0KSV0</accession>
<evidence type="ECO:0000256" key="1">
    <source>
        <dbReference type="SAM" id="MobiDB-lite"/>
    </source>
</evidence>
<gene>
    <name evidence="2" type="ORF">J437_LFUL018556</name>
</gene>
<reference evidence="2" key="2">
    <citation type="submission" date="2017-10" db="EMBL/GenBank/DDBJ databases">
        <title>Ladona fulva Genome sequencing and assembly.</title>
        <authorList>
            <person name="Murali S."/>
            <person name="Richards S."/>
            <person name="Bandaranaike D."/>
            <person name="Bellair M."/>
            <person name="Blankenburg K."/>
            <person name="Chao H."/>
            <person name="Dinh H."/>
            <person name="Doddapaneni H."/>
            <person name="Dugan-Rocha S."/>
            <person name="Elkadiri S."/>
            <person name="Gnanaolivu R."/>
            <person name="Hernandez B."/>
            <person name="Skinner E."/>
            <person name="Javaid M."/>
            <person name="Lee S."/>
            <person name="Li M."/>
            <person name="Ming W."/>
            <person name="Munidasa M."/>
            <person name="Muniz J."/>
            <person name="Nguyen L."/>
            <person name="Hughes D."/>
            <person name="Osuji N."/>
            <person name="Pu L.-L."/>
            <person name="Puazo M."/>
            <person name="Qu C."/>
            <person name="Quiroz J."/>
            <person name="Raj R."/>
            <person name="Weissenberger G."/>
            <person name="Xin Y."/>
            <person name="Zou X."/>
            <person name="Han Y."/>
            <person name="Worley K."/>
            <person name="Muzny D."/>
            <person name="Gibbs R."/>
        </authorList>
    </citation>
    <scope>NUCLEOTIDE SEQUENCE</scope>
    <source>
        <strain evidence="2">Sampled in the wild</strain>
    </source>
</reference>
<organism evidence="2 3">
    <name type="scientific">Ladona fulva</name>
    <name type="common">Scarce chaser dragonfly</name>
    <name type="synonym">Libellula fulva</name>
    <dbReference type="NCBI Taxonomy" id="123851"/>
    <lineage>
        <taxon>Eukaryota</taxon>
        <taxon>Metazoa</taxon>
        <taxon>Ecdysozoa</taxon>
        <taxon>Arthropoda</taxon>
        <taxon>Hexapoda</taxon>
        <taxon>Insecta</taxon>
        <taxon>Pterygota</taxon>
        <taxon>Palaeoptera</taxon>
        <taxon>Odonata</taxon>
        <taxon>Epiprocta</taxon>
        <taxon>Anisoptera</taxon>
        <taxon>Libelluloidea</taxon>
        <taxon>Libellulidae</taxon>
        <taxon>Ladona</taxon>
    </lineage>
</organism>
<sequence>MVINLETSPKADVLVVKMNTDANVQINQLEQPRLGEEEDSITEQLELIQSIMKRMQNACDKQKNVSREIIDGIIQVEDELDSINESRRKIRESAKRTSESRQTDTGLYTPTHRSKWEVDDCTGVRNNVAAPRREAESEWTLYRTRGRKESRWQKTNPKVSENIDRRKNTGK</sequence>
<reference evidence="2" key="1">
    <citation type="submission" date="2013-04" db="EMBL/GenBank/DDBJ databases">
        <authorList>
            <person name="Qu J."/>
            <person name="Murali S.C."/>
            <person name="Bandaranaike D."/>
            <person name="Bellair M."/>
            <person name="Blankenburg K."/>
            <person name="Chao H."/>
            <person name="Dinh H."/>
            <person name="Doddapaneni H."/>
            <person name="Downs B."/>
            <person name="Dugan-Rocha S."/>
            <person name="Elkadiri S."/>
            <person name="Gnanaolivu R.D."/>
            <person name="Hernandez B."/>
            <person name="Javaid M."/>
            <person name="Jayaseelan J.C."/>
            <person name="Lee S."/>
            <person name="Li M."/>
            <person name="Ming W."/>
            <person name="Munidasa M."/>
            <person name="Muniz J."/>
            <person name="Nguyen L."/>
            <person name="Ongeri F."/>
            <person name="Osuji N."/>
            <person name="Pu L.-L."/>
            <person name="Puazo M."/>
            <person name="Qu C."/>
            <person name="Quiroz J."/>
            <person name="Raj R."/>
            <person name="Weissenberger G."/>
            <person name="Xin Y."/>
            <person name="Zou X."/>
            <person name="Han Y."/>
            <person name="Richards S."/>
            <person name="Worley K."/>
            <person name="Muzny D."/>
            <person name="Gibbs R."/>
        </authorList>
    </citation>
    <scope>NUCLEOTIDE SEQUENCE</scope>
    <source>
        <strain evidence="2">Sampled in the wild</strain>
    </source>
</reference>
<evidence type="ECO:0000313" key="2">
    <source>
        <dbReference type="EMBL" id="KAG8239145.1"/>
    </source>
</evidence>
<evidence type="ECO:0000313" key="3">
    <source>
        <dbReference type="Proteomes" id="UP000792457"/>
    </source>
</evidence>
<feature type="compositionally biased region" description="Basic and acidic residues" evidence="1">
    <location>
        <begin position="84"/>
        <end position="102"/>
    </location>
</feature>
<feature type="region of interest" description="Disordered" evidence="1">
    <location>
        <begin position="143"/>
        <end position="171"/>
    </location>
</feature>
<comment type="caution">
    <text evidence="2">The sequence shown here is derived from an EMBL/GenBank/DDBJ whole genome shotgun (WGS) entry which is preliminary data.</text>
</comment>
<dbReference type="Proteomes" id="UP000792457">
    <property type="component" value="Unassembled WGS sequence"/>
</dbReference>